<protein>
    <recommendedName>
        <fullName evidence="1">R3H domain-containing protein</fullName>
    </recommendedName>
</protein>
<dbReference type="GO" id="GO:0003723">
    <property type="term" value="F:RNA binding"/>
    <property type="evidence" value="ECO:0007669"/>
    <property type="project" value="InterPro"/>
</dbReference>
<reference evidence="2 3" key="1">
    <citation type="journal article" date="2016" name="Nat. Commun.">
        <title>Thousands of microbial genomes shed light on interconnected biogeochemical processes in an aquifer system.</title>
        <authorList>
            <person name="Anantharaman K."/>
            <person name="Brown C.T."/>
            <person name="Hug L.A."/>
            <person name="Sharon I."/>
            <person name="Castelle C.J."/>
            <person name="Probst A.J."/>
            <person name="Thomas B.C."/>
            <person name="Singh A."/>
            <person name="Wilkins M.J."/>
            <person name="Karaoz U."/>
            <person name="Brodie E.L."/>
            <person name="Williams K.H."/>
            <person name="Hubbard S.S."/>
            <person name="Banfield J.F."/>
        </authorList>
    </citation>
    <scope>NUCLEOTIDE SEQUENCE [LARGE SCALE GENOMIC DNA]</scope>
</reference>
<evidence type="ECO:0000313" key="3">
    <source>
        <dbReference type="Proteomes" id="UP000176609"/>
    </source>
</evidence>
<comment type="caution">
    <text evidence="2">The sequence shown here is derived from an EMBL/GenBank/DDBJ whole genome shotgun (WGS) entry which is preliminary data.</text>
</comment>
<evidence type="ECO:0000313" key="2">
    <source>
        <dbReference type="EMBL" id="OGG26439.1"/>
    </source>
</evidence>
<evidence type="ECO:0000259" key="1">
    <source>
        <dbReference type="PROSITE" id="PS51061"/>
    </source>
</evidence>
<organism evidence="2 3">
    <name type="scientific">Candidatus Gottesmanbacteria bacterium RIFCSPLOWO2_01_FULL_39_12b</name>
    <dbReference type="NCBI Taxonomy" id="1798388"/>
    <lineage>
        <taxon>Bacteria</taxon>
        <taxon>Candidatus Gottesmaniibacteriota</taxon>
    </lineage>
</organism>
<dbReference type="Gene3D" id="3.30.1370.50">
    <property type="entry name" value="R3H-like domain"/>
    <property type="match status" value="1"/>
</dbReference>
<sequence length="160" mass="18521">MKKKMTKTTKPKKVEKEIEETIKEILEKLKVETEVEIVKETDDHYKVNIKTQETGLLIGRHGEIINGLQLFLGVVLYKKLGNWVHVVLDVGDYRKTREETIKEMVNRIVAEVETTLRPVALPYLTPLERRIVHLMLTDHPKVTSESIGEGKDRLITIKPR</sequence>
<dbReference type="CDD" id="cd02414">
    <property type="entry name" value="KH-II_Jag"/>
    <property type="match status" value="1"/>
</dbReference>
<dbReference type="PANTHER" id="PTHR35800:SF1">
    <property type="entry name" value="RNA-BINDING PROTEIN KHPB"/>
    <property type="match status" value="1"/>
</dbReference>
<dbReference type="InterPro" id="IPR015946">
    <property type="entry name" value="KH_dom-like_a/b"/>
</dbReference>
<dbReference type="InterPro" id="IPR001374">
    <property type="entry name" value="R3H_dom"/>
</dbReference>
<name>A0A1F6AP29_9BACT</name>
<dbReference type="EMBL" id="MFJR01000009">
    <property type="protein sequence ID" value="OGG26439.1"/>
    <property type="molecule type" value="Genomic_DNA"/>
</dbReference>
<dbReference type="PROSITE" id="PS51061">
    <property type="entry name" value="R3H"/>
    <property type="match status" value="1"/>
</dbReference>
<dbReference type="Proteomes" id="UP000176609">
    <property type="component" value="Unassembled WGS sequence"/>
</dbReference>
<dbReference type="Pfam" id="PF13083">
    <property type="entry name" value="KH_KhpA-B"/>
    <property type="match status" value="1"/>
</dbReference>
<feature type="domain" description="R3H" evidence="1">
    <location>
        <begin position="95"/>
        <end position="160"/>
    </location>
</feature>
<dbReference type="AlphaFoldDB" id="A0A1F6AP29"/>
<dbReference type="SUPFAM" id="SSF82708">
    <property type="entry name" value="R3H domain"/>
    <property type="match status" value="1"/>
</dbReference>
<dbReference type="InterPro" id="IPR036867">
    <property type="entry name" value="R3H_dom_sf"/>
</dbReference>
<accession>A0A1F6AP29</accession>
<gene>
    <name evidence="2" type="ORF">A2960_06195</name>
</gene>
<dbReference type="PANTHER" id="PTHR35800">
    <property type="entry name" value="PROTEIN JAG"/>
    <property type="match status" value="1"/>
</dbReference>
<proteinExistence type="predicted"/>
<dbReference type="SMART" id="SM00393">
    <property type="entry name" value="R3H"/>
    <property type="match status" value="1"/>
</dbReference>
<dbReference type="Pfam" id="PF01424">
    <property type="entry name" value="R3H"/>
    <property type="match status" value="1"/>
</dbReference>
<dbReference type="InterPro" id="IPR039247">
    <property type="entry name" value="KhpB"/>
</dbReference>
<dbReference type="Gene3D" id="3.30.300.20">
    <property type="match status" value="1"/>
</dbReference>
<dbReference type="InterPro" id="IPR038008">
    <property type="entry name" value="Jag_KH"/>
</dbReference>